<keyword evidence="1" id="KW-0812">Transmembrane</keyword>
<evidence type="ECO:0000313" key="3">
    <source>
        <dbReference type="Proteomes" id="UP000233160"/>
    </source>
</evidence>
<dbReference type="Proteomes" id="UP000233160">
    <property type="component" value="Unassembled WGS sequence"/>
</dbReference>
<feature type="transmembrane region" description="Helical" evidence="1">
    <location>
        <begin position="49"/>
        <end position="68"/>
    </location>
</feature>
<evidence type="ECO:0000256" key="1">
    <source>
        <dbReference type="SAM" id="Phobius"/>
    </source>
</evidence>
<proteinExistence type="predicted"/>
<dbReference type="Ensembl" id="ENSPCOT00000030631.1">
    <property type="protein sequence ID" value="ENSPCOP00000019980.1"/>
    <property type="gene ID" value="ENSPCOG00000021950.1"/>
</dbReference>
<dbReference type="GeneTree" id="ENSGT00900000143472"/>
<keyword evidence="3" id="KW-1185">Reference proteome</keyword>
<sequence length="75" mass="8975">NLLHILFKCYCFCLLMLETQIVQFVQLENLAFFLGSPQKYKPTETHQNALMVKIFIYHYCYLLILFYFDGNILSL</sequence>
<name>A0A2K6G191_PROCO</name>
<organism evidence="2 3">
    <name type="scientific">Propithecus coquereli</name>
    <name type="common">Coquerel's sifaka</name>
    <name type="synonym">Propithecus verreauxi coquereli</name>
    <dbReference type="NCBI Taxonomy" id="379532"/>
    <lineage>
        <taxon>Eukaryota</taxon>
        <taxon>Metazoa</taxon>
        <taxon>Chordata</taxon>
        <taxon>Craniata</taxon>
        <taxon>Vertebrata</taxon>
        <taxon>Euteleostomi</taxon>
        <taxon>Mammalia</taxon>
        <taxon>Eutheria</taxon>
        <taxon>Euarchontoglires</taxon>
        <taxon>Primates</taxon>
        <taxon>Strepsirrhini</taxon>
        <taxon>Lemuriformes</taxon>
        <taxon>Indriidae</taxon>
        <taxon>Propithecus</taxon>
    </lineage>
</organism>
<keyword evidence="1" id="KW-1133">Transmembrane helix</keyword>
<reference evidence="2" key="2">
    <citation type="submission" date="2025-09" db="UniProtKB">
        <authorList>
            <consortium name="Ensembl"/>
        </authorList>
    </citation>
    <scope>IDENTIFICATION</scope>
</reference>
<accession>A0A2K6G191</accession>
<dbReference type="AlphaFoldDB" id="A0A2K6G191"/>
<evidence type="ECO:0000313" key="2">
    <source>
        <dbReference type="Ensembl" id="ENSPCOP00000019980.1"/>
    </source>
</evidence>
<reference evidence="2" key="1">
    <citation type="submission" date="2025-08" db="UniProtKB">
        <authorList>
            <consortium name="Ensembl"/>
        </authorList>
    </citation>
    <scope>IDENTIFICATION</scope>
</reference>
<protein>
    <submittedName>
        <fullName evidence="2">Uncharacterized protein</fullName>
    </submittedName>
</protein>
<keyword evidence="1" id="KW-0472">Membrane</keyword>